<protein>
    <submittedName>
        <fullName evidence="2">Uncharacterized protein</fullName>
    </submittedName>
</protein>
<keyword evidence="1" id="KW-0472">Membrane</keyword>
<reference evidence="2" key="1">
    <citation type="submission" date="2023-05" db="EMBL/GenBank/DDBJ databases">
        <title>Cataloging the Phylogenetic Diversity of Human Bladder Bacteria.</title>
        <authorList>
            <person name="Du J."/>
        </authorList>
    </citation>
    <scope>NUCLEOTIDE SEQUENCE</scope>
    <source>
        <strain evidence="2">UMB1231</strain>
    </source>
</reference>
<dbReference type="RefSeq" id="WP_285065390.1">
    <property type="nucleotide sequence ID" value="NZ_JASOOE010000003.1"/>
</dbReference>
<evidence type="ECO:0000256" key="1">
    <source>
        <dbReference type="SAM" id="Phobius"/>
    </source>
</evidence>
<dbReference type="Proteomes" id="UP001229251">
    <property type="component" value="Unassembled WGS sequence"/>
</dbReference>
<keyword evidence="1" id="KW-0812">Transmembrane</keyword>
<gene>
    <name evidence="2" type="ORF">QP433_02035</name>
</gene>
<proteinExistence type="predicted"/>
<comment type="caution">
    <text evidence="2">The sequence shown here is derived from an EMBL/GenBank/DDBJ whole genome shotgun (WGS) entry which is preliminary data.</text>
</comment>
<dbReference type="EMBL" id="JASOOE010000003">
    <property type="protein sequence ID" value="MDK7186752.1"/>
    <property type="molecule type" value="Genomic_DNA"/>
</dbReference>
<keyword evidence="1" id="KW-1133">Transmembrane helix</keyword>
<evidence type="ECO:0000313" key="2">
    <source>
        <dbReference type="EMBL" id="MDK7186752.1"/>
    </source>
</evidence>
<sequence>MGLFKRKKANKQSTYQEYLDYLQNKSMVDETPSTSWDSLNESIEDNIYNSNREHIENNNDTEVSNVYYNLDGFDENTQTISSVTSDVVENDTLDLQNSHNLQRSRYSYRIDHFLNNGILIVGVLLLLVLLIAFLA</sequence>
<name>A0AAJ1Q4L0_9LACT</name>
<dbReference type="AlphaFoldDB" id="A0AAJ1Q4L0"/>
<evidence type="ECO:0000313" key="3">
    <source>
        <dbReference type="Proteomes" id="UP001229251"/>
    </source>
</evidence>
<feature type="transmembrane region" description="Helical" evidence="1">
    <location>
        <begin position="113"/>
        <end position="134"/>
    </location>
</feature>
<organism evidence="2 3">
    <name type="scientific">Facklamia hominis</name>
    <dbReference type="NCBI Taxonomy" id="178214"/>
    <lineage>
        <taxon>Bacteria</taxon>
        <taxon>Bacillati</taxon>
        <taxon>Bacillota</taxon>
        <taxon>Bacilli</taxon>
        <taxon>Lactobacillales</taxon>
        <taxon>Aerococcaceae</taxon>
        <taxon>Facklamia</taxon>
    </lineage>
</organism>
<accession>A0AAJ1Q4L0</accession>